<comment type="function">
    <text evidence="6">Part of the dynactin complex that activates the molecular motor dynein for ultra-processive transport along microtubules.</text>
</comment>
<dbReference type="Gene3D" id="2.160.10.10">
    <property type="entry name" value="Hexapeptide repeat proteins"/>
    <property type="match status" value="1"/>
</dbReference>
<protein>
    <recommendedName>
        <fullName evidence="3">Dynactin subunit 6</fullName>
    </recommendedName>
</protein>
<evidence type="ECO:0000256" key="1">
    <source>
        <dbReference type="ARBA" id="ARBA00004245"/>
    </source>
</evidence>
<dbReference type="EnsemblMetazoa" id="MDOA005848-RA">
    <property type="protein sequence ID" value="MDOA005848-PA"/>
    <property type="gene ID" value="MDOA005848"/>
</dbReference>
<dbReference type="AlphaFoldDB" id="A0A1I8MKE8"/>
<evidence type="ECO:0000256" key="2">
    <source>
        <dbReference type="ARBA" id="ARBA00007719"/>
    </source>
</evidence>
<keyword evidence="4" id="KW-0963">Cytoplasm</keyword>
<dbReference type="VEuPathDB" id="VectorBase:MDOA005848"/>
<dbReference type="STRING" id="7370.A0A1I8MKE8"/>
<evidence type="ECO:0000256" key="6">
    <source>
        <dbReference type="ARBA" id="ARBA00034687"/>
    </source>
</evidence>
<dbReference type="KEGG" id="mde:101898426"/>
<keyword evidence="5" id="KW-0206">Cytoskeleton</keyword>
<evidence type="ECO:0000256" key="4">
    <source>
        <dbReference type="ARBA" id="ARBA00022490"/>
    </source>
</evidence>
<dbReference type="SUPFAM" id="SSF51161">
    <property type="entry name" value="Trimeric LpxA-like enzymes"/>
    <property type="match status" value="1"/>
</dbReference>
<dbReference type="PANTHER" id="PTHR13072:SF0">
    <property type="entry name" value="DYNACTIN SUBUNIT 6"/>
    <property type="match status" value="1"/>
</dbReference>
<dbReference type="PANTHER" id="PTHR13072">
    <property type="entry name" value="DYNACTIN 6"/>
    <property type="match status" value="1"/>
</dbReference>
<dbReference type="RefSeq" id="XP_005181594.2">
    <property type="nucleotide sequence ID" value="XM_005181537.4"/>
</dbReference>
<organism evidence="7">
    <name type="scientific">Musca domestica</name>
    <name type="common">House fly</name>
    <dbReference type="NCBI Taxonomy" id="7370"/>
    <lineage>
        <taxon>Eukaryota</taxon>
        <taxon>Metazoa</taxon>
        <taxon>Ecdysozoa</taxon>
        <taxon>Arthropoda</taxon>
        <taxon>Hexapoda</taxon>
        <taxon>Insecta</taxon>
        <taxon>Pterygota</taxon>
        <taxon>Neoptera</taxon>
        <taxon>Endopterygota</taxon>
        <taxon>Diptera</taxon>
        <taxon>Brachycera</taxon>
        <taxon>Muscomorpha</taxon>
        <taxon>Muscoidea</taxon>
        <taxon>Muscidae</taxon>
        <taxon>Musca</taxon>
    </lineage>
</organism>
<comment type="similarity">
    <text evidence="2">Belongs to the dynactin subunits 5/6 family. Dynactin subunit 6 subfamily.</text>
</comment>
<dbReference type="InterPro" id="IPR011004">
    <property type="entry name" value="Trimer_LpxA-like_sf"/>
</dbReference>
<dbReference type="GO" id="GO:0005869">
    <property type="term" value="C:dynactin complex"/>
    <property type="evidence" value="ECO:0007669"/>
    <property type="project" value="InterPro"/>
</dbReference>
<dbReference type="InterPro" id="IPR027777">
    <property type="entry name" value="DCTN6"/>
</dbReference>
<dbReference type="GO" id="GO:0007052">
    <property type="term" value="P:mitotic spindle organization"/>
    <property type="evidence" value="ECO:0007669"/>
    <property type="project" value="TreeGrafter"/>
</dbReference>
<dbReference type="eggNOG" id="KOG4042">
    <property type="taxonomic scope" value="Eukaryota"/>
</dbReference>
<reference evidence="7" key="1">
    <citation type="submission" date="2020-05" db="UniProtKB">
        <authorList>
            <consortium name="EnsemblMetazoa"/>
        </authorList>
    </citation>
    <scope>IDENTIFICATION</scope>
    <source>
        <strain evidence="7">Aabys</strain>
    </source>
</reference>
<evidence type="ECO:0000256" key="5">
    <source>
        <dbReference type="ARBA" id="ARBA00023212"/>
    </source>
</evidence>
<sequence>MPPAESNDVKIMNKSIVCEDSTLRGDITISQGCVIHPSASILAEAGPIILGENCIVEEYATIAYRLTEEQKRQKEEGNLEPCPPLVVGSNNVFEVGCIVEAQKIGDKNVFECKCYVGPEVVVTNGCVVGAAVSLKCKQVLPESTVIYGRDCQQREAIDKYAYQTLQIDFLRKVLPNYHHLRKPNQDPKKTRSVV</sequence>
<dbReference type="GO" id="GO:0070840">
    <property type="term" value="F:dynein complex binding"/>
    <property type="evidence" value="ECO:0007669"/>
    <property type="project" value="TreeGrafter"/>
</dbReference>
<evidence type="ECO:0000313" key="7">
    <source>
        <dbReference type="EnsemblMetazoa" id="MDOA005848-PA"/>
    </source>
</evidence>
<dbReference type="VEuPathDB" id="VectorBase:MDOMA2_010860"/>
<gene>
    <name evidence="7" type="primary">101898426</name>
</gene>
<accession>A0A1I8MKE8</accession>
<proteinExistence type="inferred from homology"/>
<dbReference type="CDD" id="cd04646">
    <property type="entry name" value="LbH_Dynactin_6"/>
    <property type="match status" value="1"/>
</dbReference>
<comment type="subcellular location">
    <subcellularLocation>
        <location evidence="1">Cytoplasm</location>
        <location evidence="1">Cytoskeleton</location>
    </subcellularLocation>
</comment>
<dbReference type="OrthoDB" id="2355at2759"/>
<evidence type="ECO:0000256" key="3">
    <source>
        <dbReference type="ARBA" id="ARBA00016573"/>
    </source>
</evidence>
<name>A0A1I8MKE8_MUSDO</name>